<proteinExistence type="predicted"/>
<evidence type="ECO:0000313" key="3">
    <source>
        <dbReference type="Proteomes" id="UP001162156"/>
    </source>
</evidence>
<feature type="domain" description="PiggyBac transposable element-derived protein" evidence="1">
    <location>
        <begin position="8"/>
        <end position="57"/>
    </location>
</feature>
<keyword evidence="3" id="KW-1185">Reference proteome</keyword>
<evidence type="ECO:0000313" key="2">
    <source>
        <dbReference type="EMBL" id="KAJ8930733.1"/>
    </source>
</evidence>
<accession>A0AAV8WW74</accession>
<dbReference type="InterPro" id="IPR029526">
    <property type="entry name" value="PGBD"/>
</dbReference>
<dbReference type="EMBL" id="JANEYF010004572">
    <property type="protein sequence ID" value="KAJ8930733.1"/>
    <property type="molecule type" value="Genomic_DNA"/>
</dbReference>
<evidence type="ECO:0000259" key="1">
    <source>
        <dbReference type="Pfam" id="PF13843"/>
    </source>
</evidence>
<dbReference type="Proteomes" id="UP001162156">
    <property type="component" value="Unassembled WGS sequence"/>
</dbReference>
<comment type="caution">
    <text evidence="2">The sequence shown here is derived from an EMBL/GenBank/DDBJ whole genome shotgun (WGS) entry which is preliminary data.</text>
</comment>
<reference evidence="2" key="1">
    <citation type="journal article" date="2023" name="Insect Mol. Biol.">
        <title>Genome sequencing provides insights into the evolution of gene families encoding plant cell wall-degrading enzymes in longhorned beetles.</title>
        <authorList>
            <person name="Shin N.R."/>
            <person name="Okamura Y."/>
            <person name="Kirsch R."/>
            <person name="Pauchet Y."/>
        </authorList>
    </citation>
    <scope>NUCLEOTIDE SEQUENCE</scope>
    <source>
        <strain evidence="2">RBIC_L_NR</strain>
    </source>
</reference>
<dbReference type="Pfam" id="PF13843">
    <property type="entry name" value="DDE_Tnp_1_7"/>
    <property type="match status" value="1"/>
</dbReference>
<dbReference type="AlphaFoldDB" id="A0AAV8WW74"/>
<gene>
    <name evidence="2" type="ORF">NQ314_016439</name>
</gene>
<sequence>MHEIEAIKKFSYNLFFDNLFTTVNLLVYLTENGYTASGTMRKNRVPKECPLLTKKDFAKTGKKEDHFSIIERTNGIIFTK</sequence>
<organism evidence="2 3">
    <name type="scientific">Rhamnusium bicolor</name>
    <dbReference type="NCBI Taxonomy" id="1586634"/>
    <lineage>
        <taxon>Eukaryota</taxon>
        <taxon>Metazoa</taxon>
        <taxon>Ecdysozoa</taxon>
        <taxon>Arthropoda</taxon>
        <taxon>Hexapoda</taxon>
        <taxon>Insecta</taxon>
        <taxon>Pterygota</taxon>
        <taxon>Neoptera</taxon>
        <taxon>Endopterygota</taxon>
        <taxon>Coleoptera</taxon>
        <taxon>Polyphaga</taxon>
        <taxon>Cucujiformia</taxon>
        <taxon>Chrysomeloidea</taxon>
        <taxon>Cerambycidae</taxon>
        <taxon>Lepturinae</taxon>
        <taxon>Rhagiini</taxon>
        <taxon>Rhamnusium</taxon>
    </lineage>
</organism>
<name>A0AAV8WW74_9CUCU</name>
<protein>
    <recommendedName>
        <fullName evidence="1">PiggyBac transposable element-derived protein domain-containing protein</fullName>
    </recommendedName>
</protein>